<dbReference type="GO" id="GO:0003677">
    <property type="term" value="F:DNA binding"/>
    <property type="evidence" value="ECO:0007669"/>
    <property type="project" value="UniProtKB-KW"/>
</dbReference>
<organism evidence="5">
    <name type="scientific">Pseudarthrobacter sulfonivorans</name>
    <dbReference type="NCBI Taxonomy" id="121292"/>
    <lineage>
        <taxon>Bacteria</taxon>
        <taxon>Bacillati</taxon>
        <taxon>Actinomycetota</taxon>
        <taxon>Actinomycetes</taxon>
        <taxon>Micrococcales</taxon>
        <taxon>Micrococcaceae</taxon>
        <taxon>Pseudarthrobacter</taxon>
    </lineage>
</organism>
<accession>A0A0U3QMC2</accession>
<evidence type="ECO:0000259" key="4">
    <source>
        <dbReference type="SMART" id="SM00895"/>
    </source>
</evidence>
<sequence length="204" mass="22818">MVAGFSATPVTAILSRSPVREALRILTSEGIVNMPAGGSGATVRTRSLEDLVELYDLRISLEPEIAKFVTQGAMRRDIDALRTLAEKMAASSSVPEWMRLNFDFHTTLYKLANRPHTEHFLKNLLSLVQPYTQTNIEWLGGRNRADDEHAEMIKAITDDDPEKLAKLFVTHLVAARDQLVENFEAEDKDDPLLHLRGFTSTTPS</sequence>
<dbReference type="KEGG" id="psul:AU252_10030"/>
<proteinExistence type="predicted"/>
<name>A0A0U3QMC2_9MICC</name>
<evidence type="ECO:0000256" key="2">
    <source>
        <dbReference type="ARBA" id="ARBA00023125"/>
    </source>
</evidence>
<reference evidence="5 6" key="1">
    <citation type="submission" date="2015-12" db="EMBL/GenBank/DDBJ databases">
        <authorList>
            <person name="Shamseldin A."/>
            <person name="Moawad H."/>
            <person name="Abd El-Rahim W.M."/>
            <person name="Sadowsky M.J."/>
        </authorList>
    </citation>
    <scope>NUCLEOTIDE SEQUENCE [LARGE SCALE GENOMIC DNA]</scope>
    <source>
        <strain evidence="5 6">Ar51</strain>
    </source>
</reference>
<dbReference type="AlphaFoldDB" id="A0A0U3QMC2"/>
<feature type="domain" description="GntR C-terminal" evidence="4">
    <location>
        <begin position="53"/>
        <end position="174"/>
    </location>
</feature>
<evidence type="ECO:0000313" key="5">
    <source>
        <dbReference type="EMBL" id="ALV41444.1"/>
    </source>
</evidence>
<keyword evidence="1" id="KW-0805">Transcription regulation</keyword>
<evidence type="ECO:0000256" key="3">
    <source>
        <dbReference type="ARBA" id="ARBA00023163"/>
    </source>
</evidence>
<dbReference type="EMBL" id="CP013747">
    <property type="protein sequence ID" value="ALV41444.1"/>
    <property type="molecule type" value="Genomic_DNA"/>
</dbReference>
<dbReference type="PANTHER" id="PTHR43537:SF5">
    <property type="entry name" value="UXU OPERON TRANSCRIPTIONAL REGULATOR"/>
    <property type="match status" value="1"/>
</dbReference>
<keyword evidence="3" id="KW-0804">Transcription</keyword>
<dbReference type="SMART" id="SM00895">
    <property type="entry name" value="FCD"/>
    <property type="match status" value="1"/>
</dbReference>
<dbReference type="Gene3D" id="1.20.120.530">
    <property type="entry name" value="GntR ligand-binding domain-like"/>
    <property type="match status" value="1"/>
</dbReference>
<evidence type="ECO:0000313" key="6">
    <source>
        <dbReference type="Proteomes" id="UP000065151"/>
    </source>
</evidence>
<dbReference type="InterPro" id="IPR036388">
    <property type="entry name" value="WH-like_DNA-bd_sf"/>
</dbReference>
<gene>
    <name evidence="5" type="ORF">AU252_10030</name>
</gene>
<dbReference type="PANTHER" id="PTHR43537">
    <property type="entry name" value="TRANSCRIPTIONAL REGULATOR, GNTR FAMILY"/>
    <property type="match status" value="1"/>
</dbReference>
<protein>
    <recommendedName>
        <fullName evidence="4">GntR C-terminal domain-containing protein</fullName>
    </recommendedName>
</protein>
<dbReference type="SUPFAM" id="SSF48008">
    <property type="entry name" value="GntR ligand-binding domain-like"/>
    <property type="match status" value="1"/>
</dbReference>
<dbReference type="Proteomes" id="UP000065151">
    <property type="component" value="Chromosome"/>
</dbReference>
<evidence type="ECO:0000256" key="1">
    <source>
        <dbReference type="ARBA" id="ARBA00023015"/>
    </source>
</evidence>
<dbReference type="Gene3D" id="1.10.10.10">
    <property type="entry name" value="Winged helix-like DNA-binding domain superfamily/Winged helix DNA-binding domain"/>
    <property type="match status" value="1"/>
</dbReference>
<dbReference type="Pfam" id="PF07729">
    <property type="entry name" value="FCD"/>
    <property type="match status" value="1"/>
</dbReference>
<keyword evidence="2" id="KW-0238">DNA-binding</keyword>
<dbReference type="InterPro" id="IPR008920">
    <property type="entry name" value="TF_FadR/GntR_C"/>
</dbReference>
<dbReference type="STRING" id="121292.AU252_10030"/>
<dbReference type="InterPro" id="IPR011711">
    <property type="entry name" value="GntR_C"/>
</dbReference>